<evidence type="ECO:0000256" key="3">
    <source>
        <dbReference type="ARBA" id="ARBA00023235"/>
    </source>
</evidence>
<dbReference type="InterPro" id="IPR044665">
    <property type="entry name" value="E_coli_cyclophilin_A-like"/>
</dbReference>
<dbReference type="PRINTS" id="PR00153">
    <property type="entry name" value="CSAPPISMRASE"/>
</dbReference>
<evidence type="ECO:0000256" key="4">
    <source>
        <dbReference type="RuleBase" id="RU363019"/>
    </source>
</evidence>
<dbReference type="GO" id="GO:0006457">
    <property type="term" value="P:protein folding"/>
    <property type="evidence" value="ECO:0007669"/>
    <property type="project" value="InterPro"/>
</dbReference>
<dbReference type="PROSITE" id="PS00170">
    <property type="entry name" value="CSA_PPIASE_1"/>
    <property type="match status" value="1"/>
</dbReference>
<protein>
    <recommendedName>
        <fullName evidence="4">Peptidyl-prolyl cis-trans isomerase</fullName>
        <shortName evidence="4">PPIase</shortName>
        <ecNumber evidence="4">5.2.1.8</ecNumber>
    </recommendedName>
</protein>
<gene>
    <name evidence="6" type="ORF">BEL05_09900</name>
</gene>
<comment type="caution">
    <text evidence="6">The sequence shown here is derived from an EMBL/GenBank/DDBJ whole genome shotgun (WGS) entry which is preliminary data.</text>
</comment>
<evidence type="ECO:0000313" key="7">
    <source>
        <dbReference type="Proteomes" id="UP000095230"/>
    </source>
</evidence>
<dbReference type="Gene3D" id="2.40.100.10">
    <property type="entry name" value="Cyclophilin-like"/>
    <property type="match status" value="1"/>
</dbReference>
<dbReference type="STRING" id="23.BEL05_09900"/>
<dbReference type="AlphaFoldDB" id="A0A1E5IQ49"/>
<comment type="function">
    <text evidence="4">PPIases accelerate the folding of proteins. It catalyzes the cis-trans isomerization of proline imidic peptide bonds in oligopeptides.</text>
</comment>
<comment type="catalytic activity">
    <reaction evidence="4">
        <text>[protein]-peptidylproline (omega=180) = [protein]-peptidylproline (omega=0)</text>
        <dbReference type="Rhea" id="RHEA:16237"/>
        <dbReference type="Rhea" id="RHEA-COMP:10747"/>
        <dbReference type="Rhea" id="RHEA-COMP:10748"/>
        <dbReference type="ChEBI" id="CHEBI:83833"/>
        <dbReference type="ChEBI" id="CHEBI:83834"/>
        <dbReference type="EC" id="5.2.1.8"/>
    </reaction>
</comment>
<keyword evidence="4" id="KW-0732">Signal</keyword>
<dbReference type="Pfam" id="PF00160">
    <property type="entry name" value="Pro_isomerase"/>
    <property type="match status" value="1"/>
</dbReference>
<organism evidence="6 7">
    <name type="scientific">Shewanella colwelliana</name>
    <name type="common">Alteromonas colwelliana</name>
    <dbReference type="NCBI Taxonomy" id="23"/>
    <lineage>
        <taxon>Bacteria</taxon>
        <taxon>Pseudomonadati</taxon>
        <taxon>Pseudomonadota</taxon>
        <taxon>Gammaproteobacteria</taxon>
        <taxon>Alteromonadales</taxon>
        <taxon>Shewanellaceae</taxon>
        <taxon>Shewanella</taxon>
    </lineage>
</organism>
<evidence type="ECO:0000259" key="5">
    <source>
        <dbReference type="PROSITE" id="PS50072"/>
    </source>
</evidence>
<name>A0A1E5IQ49_SHECO</name>
<dbReference type="PROSITE" id="PS51257">
    <property type="entry name" value="PROKAR_LIPOPROTEIN"/>
    <property type="match status" value="1"/>
</dbReference>
<evidence type="ECO:0000256" key="2">
    <source>
        <dbReference type="ARBA" id="ARBA00023110"/>
    </source>
</evidence>
<dbReference type="InterPro" id="IPR029000">
    <property type="entry name" value="Cyclophilin-like_dom_sf"/>
</dbReference>
<dbReference type="SUPFAM" id="SSF50891">
    <property type="entry name" value="Cyclophilin-like"/>
    <property type="match status" value="1"/>
</dbReference>
<feature type="domain" description="PPIase cyclophilin-type" evidence="5">
    <location>
        <begin position="47"/>
        <end position="201"/>
    </location>
</feature>
<dbReference type="EC" id="5.2.1.8" evidence="4"/>
<dbReference type="PANTHER" id="PTHR43246">
    <property type="entry name" value="PEPTIDYL-PROLYL CIS-TRANS ISOMERASE CYP38, CHLOROPLASTIC"/>
    <property type="match status" value="1"/>
</dbReference>
<dbReference type="RefSeq" id="WP_069671761.1">
    <property type="nucleotide sequence ID" value="NZ_MCBT01000046.1"/>
</dbReference>
<feature type="chain" id="PRO_5009028023" description="Peptidyl-prolyl cis-trans isomerase" evidence="4">
    <location>
        <begin position="19"/>
        <end position="207"/>
    </location>
</feature>
<comment type="similarity">
    <text evidence="1 4">Belongs to the cyclophilin-type PPIase family.</text>
</comment>
<dbReference type="InterPro" id="IPR020892">
    <property type="entry name" value="Cyclophilin-type_PPIase_CS"/>
</dbReference>
<dbReference type="OrthoDB" id="9807797at2"/>
<keyword evidence="2 4" id="KW-0697">Rotamase</keyword>
<dbReference type="EMBL" id="MCBT01000046">
    <property type="protein sequence ID" value="OEG72587.1"/>
    <property type="molecule type" value="Genomic_DNA"/>
</dbReference>
<sequence length="207" mass="21754">MRKLAALAVLVSSLSACGGAGEDVTPPNPPTPGPAPQLSADLCYLMDTTMGEISLAVDNTHTPVTGNNFASYVDEQFYDQTLFHRVINNFMIQGGGFTTGMVNKLGRAPIVNEANVGFSNLRGTIAMARTNVPNSATSQFFINTLNNPQLDYSASSVGYAVFGQVITGMEVVDQVSITPTAKQGVYSDVPVVDVVINSVTKISCPAG</sequence>
<evidence type="ECO:0000256" key="1">
    <source>
        <dbReference type="ARBA" id="ARBA00007365"/>
    </source>
</evidence>
<dbReference type="PROSITE" id="PS50072">
    <property type="entry name" value="CSA_PPIASE_2"/>
    <property type="match status" value="1"/>
</dbReference>
<keyword evidence="3 4" id="KW-0413">Isomerase</keyword>
<dbReference type="Proteomes" id="UP000095230">
    <property type="component" value="Unassembled WGS sequence"/>
</dbReference>
<reference evidence="6 7" key="1">
    <citation type="submission" date="2016-07" db="EMBL/GenBank/DDBJ databases">
        <title>Whole-genome of two Shewanella species isolated from a digestive organ of sea cucumber Apostichopus japonicus Selenka 1867.</title>
        <authorList>
            <person name="Hong H.-H."/>
            <person name="Choi H."/>
            <person name="Cheon S."/>
            <person name="Oh J.-S."/>
            <person name="Lee H.-G."/>
            <person name="Park C."/>
        </authorList>
    </citation>
    <scope>NUCLEOTIDE SEQUENCE [LARGE SCALE GENOMIC DNA]</scope>
    <source>
        <strain evidence="6 7">CSB03KR</strain>
    </source>
</reference>
<dbReference type="InterPro" id="IPR002130">
    <property type="entry name" value="Cyclophilin-type_PPIase_dom"/>
</dbReference>
<evidence type="ECO:0000313" key="6">
    <source>
        <dbReference type="EMBL" id="OEG72587.1"/>
    </source>
</evidence>
<feature type="signal peptide" evidence="4">
    <location>
        <begin position="1"/>
        <end position="18"/>
    </location>
</feature>
<proteinExistence type="inferred from homology"/>
<dbReference type="GO" id="GO:0003755">
    <property type="term" value="F:peptidyl-prolyl cis-trans isomerase activity"/>
    <property type="evidence" value="ECO:0007669"/>
    <property type="project" value="UniProtKB-UniRule"/>
</dbReference>
<accession>A0A1E5IQ49</accession>